<evidence type="ECO:0000313" key="2">
    <source>
        <dbReference type="EMBL" id="THU68993.1"/>
    </source>
</evidence>
<dbReference type="Proteomes" id="UP000317650">
    <property type="component" value="Chromosome 8"/>
</dbReference>
<evidence type="ECO:0000256" key="1">
    <source>
        <dbReference type="SAM" id="SignalP"/>
    </source>
</evidence>
<protein>
    <recommendedName>
        <fullName evidence="4">Secreted protein</fullName>
    </recommendedName>
</protein>
<evidence type="ECO:0000313" key="3">
    <source>
        <dbReference type="Proteomes" id="UP000317650"/>
    </source>
</evidence>
<keyword evidence="3" id="KW-1185">Reference proteome</keyword>
<evidence type="ECO:0008006" key="4">
    <source>
        <dbReference type="Google" id="ProtNLM"/>
    </source>
</evidence>
<gene>
    <name evidence="2" type="ORF">C4D60_Mb08t09670</name>
</gene>
<organism evidence="2 3">
    <name type="scientific">Musa balbisiana</name>
    <name type="common">Banana</name>
    <dbReference type="NCBI Taxonomy" id="52838"/>
    <lineage>
        <taxon>Eukaryota</taxon>
        <taxon>Viridiplantae</taxon>
        <taxon>Streptophyta</taxon>
        <taxon>Embryophyta</taxon>
        <taxon>Tracheophyta</taxon>
        <taxon>Spermatophyta</taxon>
        <taxon>Magnoliopsida</taxon>
        <taxon>Liliopsida</taxon>
        <taxon>Zingiberales</taxon>
        <taxon>Musaceae</taxon>
        <taxon>Musa</taxon>
    </lineage>
</organism>
<accession>A0A4S8K2N2</accession>
<sequence length="163" mass="18215">MIPLALGAAAAIEATAAVVVVMVEVADRLSGKPSRTALRMDQEMARTTTVQKIHRMTMRRPGINPGAIPSPCRRLLVSRGLGRVGEGEDEALLGLYIVNLLRRCVVVKLKRGAKSTRTYSSLREGWRHRFLRSFSIPLHPPFFCQESHSMPDIPVKCWVWSPR</sequence>
<proteinExistence type="predicted"/>
<feature type="chain" id="PRO_5020199194" description="Secreted protein" evidence="1">
    <location>
        <begin position="18"/>
        <end position="163"/>
    </location>
</feature>
<dbReference type="EMBL" id="PYDT01000002">
    <property type="protein sequence ID" value="THU68993.1"/>
    <property type="molecule type" value="Genomic_DNA"/>
</dbReference>
<feature type="signal peptide" evidence="1">
    <location>
        <begin position="1"/>
        <end position="17"/>
    </location>
</feature>
<dbReference type="AlphaFoldDB" id="A0A4S8K2N2"/>
<comment type="caution">
    <text evidence="2">The sequence shown here is derived from an EMBL/GenBank/DDBJ whole genome shotgun (WGS) entry which is preliminary data.</text>
</comment>
<reference evidence="2 3" key="1">
    <citation type="journal article" date="2019" name="Nat. Plants">
        <title>Genome sequencing of Musa balbisiana reveals subgenome evolution and function divergence in polyploid bananas.</title>
        <authorList>
            <person name="Yao X."/>
        </authorList>
    </citation>
    <scope>NUCLEOTIDE SEQUENCE [LARGE SCALE GENOMIC DNA]</scope>
    <source>
        <strain evidence="3">cv. DH-PKW</strain>
        <tissue evidence="2">Leaves</tissue>
    </source>
</reference>
<keyword evidence="1" id="KW-0732">Signal</keyword>
<name>A0A4S8K2N2_MUSBA</name>